<dbReference type="VEuPathDB" id="FungiDB:BO82DRAFT_214282"/>
<dbReference type="RefSeq" id="XP_025486402.1">
    <property type="nucleotide sequence ID" value="XM_025630726.1"/>
</dbReference>
<proteinExistence type="predicted"/>
<reference evidence="1 2" key="1">
    <citation type="submission" date="2016-12" db="EMBL/GenBank/DDBJ databases">
        <title>The genomes of Aspergillus section Nigri reveals drivers in fungal speciation.</title>
        <authorList>
            <consortium name="DOE Joint Genome Institute"/>
            <person name="Vesth T.C."/>
            <person name="Nybo J."/>
            <person name="Theobald S."/>
            <person name="Brandl J."/>
            <person name="Frisvad J.C."/>
            <person name="Nielsen K.F."/>
            <person name="Lyhne E.K."/>
            <person name="Kogle M.E."/>
            <person name="Kuo A."/>
            <person name="Riley R."/>
            <person name="Clum A."/>
            <person name="Nolan M."/>
            <person name="Lipzen A."/>
            <person name="Salamov A."/>
            <person name="Henrissat B."/>
            <person name="Wiebenga A."/>
            <person name="De Vries R.P."/>
            <person name="Grigoriev I.V."/>
            <person name="Mortensen U.H."/>
            <person name="Andersen M.R."/>
            <person name="Baker S.E."/>
        </authorList>
    </citation>
    <scope>NUCLEOTIDE SEQUENCE [LARGE SCALE GENOMIC DNA]</scope>
    <source>
        <strain evidence="1 2">CBS 121591</strain>
    </source>
</reference>
<dbReference type="Proteomes" id="UP000248340">
    <property type="component" value="Unassembled WGS sequence"/>
</dbReference>
<protein>
    <submittedName>
        <fullName evidence="1">Uncharacterized protein</fullName>
    </submittedName>
</protein>
<gene>
    <name evidence="1" type="ORF">BO82DRAFT_214282</name>
</gene>
<dbReference type="AlphaFoldDB" id="A0A319D8B0"/>
<sequence>MIILWWSRSREKGIPFIPHPPIQHLYFLSRHDLLVSAFSCSRACTPLPVCGSSISNVLAQSCRNKGLGIICLHPSSSGRLGRLDDRHSLSSLRREASEANFGFGVGRITRGYFSSYLPETPPSLIVRSTATFGNDQPLTMKLVELRGLERFLNKMMCPE</sequence>
<evidence type="ECO:0000313" key="1">
    <source>
        <dbReference type="EMBL" id="PYH76202.1"/>
    </source>
</evidence>
<name>A0A319D8B0_9EURO</name>
<keyword evidence="2" id="KW-1185">Reference proteome</keyword>
<dbReference type="GeneID" id="37133467"/>
<dbReference type="EMBL" id="KZ821764">
    <property type="protein sequence ID" value="PYH76202.1"/>
    <property type="molecule type" value="Genomic_DNA"/>
</dbReference>
<accession>A0A319D8B0</accession>
<evidence type="ECO:0000313" key="2">
    <source>
        <dbReference type="Proteomes" id="UP000248340"/>
    </source>
</evidence>
<organism evidence="1 2">
    <name type="scientific">Aspergillus uvarum CBS 121591</name>
    <dbReference type="NCBI Taxonomy" id="1448315"/>
    <lineage>
        <taxon>Eukaryota</taxon>
        <taxon>Fungi</taxon>
        <taxon>Dikarya</taxon>
        <taxon>Ascomycota</taxon>
        <taxon>Pezizomycotina</taxon>
        <taxon>Eurotiomycetes</taxon>
        <taxon>Eurotiomycetidae</taxon>
        <taxon>Eurotiales</taxon>
        <taxon>Aspergillaceae</taxon>
        <taxon>Aspergillus</taxon>
        <taxon>Aspergillus subgen. Circumdati</taxon>
    </lineage>
</organism>